<sequence length="279" mass="31168">MSDTDPGPIVQRILLGADLRDAREAAGLTNAEASKALGWYTGKLSKVEQGDMKVSDKDLTKVAKVYRIPEDRAGTLRLLATDSRRKLPPARVPEHSVKYVNLERAAIELKTFSSDHFLGIVQTADYARAMLERSVTASAADVDRMAEDRAQRMERMKGPNAPRLWLIVGEEALYREIGGPEVLRAQLEHIKELAKLPHVCVQVIPFDGGAHASHGTTFTIVTLLEGRPGIVYVEGLTASDYLGREHFRVYNLAFENLRANTLSQQRTLERINRRIKELK</sequence>
<dbReference type="Gene3D" id="1.10.260.40">
    <property type="entry name" value="lambda repressor-like DNA-binding domains"/>
    <property type="match status" value="1"/>
</dbReference>
<evidence type="ECO:0000313" key="2">
    <source>
        <dbReference type="EMBL" id="MFD2458698.1"/>
    </source>
</evidence>
<proteinExistence type="predicted"/>
<name>A0ABW5GB29_9PSEU</name>
<dbReference type="CDD" id="cd00093">
    <property type="entry name" value="HTH_XRE"/>
    <property type="match status" value="1"/>
</dbReference>
<reference evidence="3" key="1">
    <citation type="journal article" date="2019" name="Int. J. Syst. Evol. Microbiol.">
        <title>The Global Catalogue of Microorganisms (GCM) 10K type strain sequencing project: providing services to taxonomists for standard genome sequencing and annotation.</title>
        <authorList>
            <consortium name="The Broad Institute Genomics Platform"/>
            <consortium name="The Broad Institute Genome Sequencing Center for Infectious Disease"/>
            <person name="Wu L."/>
            <person name="Ma J."/>
        </authorList>
    </citation>
    <scope>NUCLEOTIDE SEQUENCE [LARGE SCALE GENOMIC DNA]</scope>
    <source>
        <strain evidence="3">CGMCC 4.7643</strain>
    </source>
</reference>
<dbReference type="Proteomes" id="UP001597419">
    <property type="component" value="Unassembled WGS sequence"/>
</dbReference>
<dbReference type="Pfam" id="PF13560">
    <property type="entry name" value="HTH_31"/>
    <property type="match status" value="1"/>
</dbReference>
<organism evidence="2 3">
    <name type="scientific">Amycolatopsis samaneae</name>
    <dbReference type="NCBI Taxonomy" id="664691"/>
    <lineage>
        <taxon>Bacteria</taxon>
        <taxon>Bacillati</taxon>
        <taxon>Actinomycetota</taxon>
        <taxon>Actinomycetes</taxon>
        <taxon>Pseudonocardiales</taxon>
        <taxon>Pseudonocardiaceae</taxon>
        <taxon>Amycolatopsis</taxon>
    </lineage>
</organism>
<comment type="caution">
    <text evidence="2">The sequence shown here is derived from an EMBL/GenBank/DDBJ whole genome shotgun (WGS) entry which is preliminary data.</text>
</comment>
<dbReference type="RefSeq" id="WP_345387521.1">
    <property type="nucleotide sequence ID" value="NZ_BAABHG010000002.1"/>
</dbReference>
<dbReference type="PROSITE" id="PS50943">
    <property type="entry name" value="HTH_CROC1"/>
    <property type="match status" value="1"/>
</dbReference>
<dbReference type="SMART" id="SM00530">
    <property type="entry name" value="HTH_XRE"/>
    <property type="match status" value="1"/>
</dbReference>
<dbReference type="Pfam" id="PF19054">
    <property type="entry name" value="DUF5753"/>
    <property type="match status" value="1"/>
</dbReference>
<dbReference type="InterPro" id="IPR001387">
    <property type="entry name" value="Cro/C1-type_HTH"/>
</dbReference>
<dbReference type="InterPro" id="IPR043917">
    <property type="entry name" value="DUF5753"/>
</dbReference>
<feature type="domain" description="HTH cro/C1-type" evidence="1">
    <location>
        <begin position="19"/>
        <end position="73"/>
    </location>
</feature>
<keyword evidence="3" id="KW-1185">Reference proteome</keyword>
<dbReference type="InterPro" id="IPR010982">
    <property type="entry name" value="Lambda_DNA-bd_dom_sf"/>
</dbReference>
<evidence type="ECO:0000259" key="1">
    <source>
        <dbReference type="PROSITE" id="PS50943"/>
    </source>
</evidence>
<evidence type="ECO:0000313" key="3">
    <source>
        <dbReference type="Proteomes" id="UP001597419"/>
    </source>
</evidence>
<gene>
    <name evidence="2" type="ORF">ACFSYJ_08805</name>
</gene>
<dbReference type="SUPFAM" id="SSF47413">
    <property type="entry name" value="lambda repressor-like DNA-binding domains"/>
    <property type="match status" value="1"/>
</dbReference>
<accession>A0ABW5GB29</accession>
<dbReference type="EMBL" id="JBHUKU010000004">
    <property type="protein sequence ID" value="MFD2458698.1"/>
    <property type="molecule type" value="Genomic_DNA"/>
</dbReference>
<protein>
    <submittedName>
        <fullName evidence="2">Helix-turn-helix transcriptional regulator</fullName>
    </submittedName>
</protein>